<dbReference type="OrthoDB" id="9796171at2"/>
<feature type="domain" description="N-acetyltransferase" evidence="1">
    <location>
        <begin position="8"/>
        <end position="153"/>
    </location>
</feature>
<dbReference type="GO" id="GO:0016747">
    <property type="term" value="F:acyltransferase activity, transferring groups other than amino-acyl groups"/>
    <property type="evidence" value="ECO:0007669"/>
    <property type="project" value="InterPro"/>
</dbReference>
<keyword evidence="2" id="KW-0808">Transferase</keyword>
<dbReference type="CDD" id="cd04301">
    <property type="entry name" value="NAT_SF"/>
    <property type="match status" value="1"/>
</dbReference>
<dbReference type="InterPro" id="IPR000182">
    <property type="entry name" value="GNAT_dom"/>
</dbReference>
<reference evidence="2 3" key="1">
    <citation type="submission" date="2018-02" db="EMBL/GenBank/DDBJ databases">
        <title>Complete genome of the streamlined marine actinobacterium Pontimonas salivibrio CL-TW6 adapted to coastal planktonic lifestype.</title>
        <authorList>
            <person name="Cho B.C."/>
            <person name="Hardies S.C."/>
            <person name="Jang G.I."/>
            <person name="Hwang C.Y."/>
        </authorList>
    </citation>
    <scope>NUCLEOTIDE SEQUENCE [LARGE SCALE GENOMIC DNA]</scope>
    <source>
        <strain evidence="2 3">CL-TW6</strain>
    </source>
</reference>
<keyword evidence="2" id="KW-0012">Acyltransferase</keyword>
<evidence type="ECO:0000313" key="2">
    <source>
        <dbReference type="EMBL" id="AVG23412.1"/>
    </source>
</evidence>
<dbReference type="KEGG" id="psai:C3B54_11417"/>
<proteinExistence type="predicted"/>
<evidence type="ECO:0000313" key="3">
    <source>
        <dbReference type="Proteomes" id="UP000243077"/>
    </source>
</evidence>
<dbReference type="PROSITE" id="PS51186">
    <property type="entry name" value="GNAT"/>
    <property type="match status" value="1"/>
</dbReference>
<dbReference type="EMBL" id="CP026923">
    <property type="protein sequence ID" value="AVG23412.1"/>
    <property type="molecule type" value="Genomic_DNA"/>
</dbReference>
<evidence type="ECO:0000259" key="1">
    <source>
        <dbReference type="PROSITE" id="PS51186"/>
    </source>
</evidence>
<keyword evidence="3" id="KW-1185">Reference proteome</keyword>
<dbReference type="InterPro" id="IPR016181">
    <property type="entry name" value="Acyl_CoA_acyltransferase"/>
</dbReference>
<sequence>MNLRWENKALEQCTPGEVLAFSKLRTDVFFLEQHITEEEIDRFDFDPQTRHIWCVEDDRVIGYVRVVHNDEPATEDLGVTTSIGRLVVDAHYRGAGIARGLMTRAIDHVDPSPVVLHAQTYIQDFYASLGFEPFGDVFDEAGIDHVRMIRPARQTPQ</sequence>
<gene>
    <name evidence="2" type="ORF">C3B54_11417</name>
</gene>
<dbReference type="RefSeq" id="WP_104913029.1">
    <property type="nucleotide sequence ID" value="NZ_CP026923.1"/>
</dbReference>
<dbReference type="Pfam" id="PF13673">
    <property type="entry name" value="Acetyltransf_10"/>
    <property type="match status" value="1"/>
</dbReference>
<dbReference type="Gene3D" id="3.40.630.30">
    <property type="match status" value="1"/>
</dbReference>
<dbReference type="Proteomes" id="UP000243077">
    <property type="component" value="Chromosome"/>
</dbReference>
<name>A0A2L2BP67_9MICO</name>
<dbReference type="AlphaFoldDB" id="A0A2L2BP67"/>
<accession>A0A2L2BP67</accession>
<dbReference type="SUPFAM" id="SSF55729">
    <property type="entry name" value="Acyl-CoA N-acyltransferases (Nat)"/>
    <property type="match status" value="1"/>
</dbReference>
<protein>
    <submittedName>
        <fullName evidence="2">N-acyltransferase</fullName>
    </submittedName>
</protein>
<organism evidence="2 3">
    <name type="scientific">Pontimonas salivibrio</name>
    <dbReference type="NCBI Taxonomy" id="1159327"/>
    <lineage>
        <taxon>Bacteria</taxon>
        <taxon>Bacillati</taxon>
        <taxon>Actinomycetota</taxon>
        <taxon>Actinomycetes</taxon>
        <taxon>Micrococcales</taxon>
        <taxon>Microbacteriaceae</taxon>
        <taxon>Pontimonas</taxon>
    </lineage>
</organism>